<dbReference type="AlphaFoldDB" id="A0A345YJH5"/>
<name>A0A345YJH5_9SPHN</name>
<reference evidence="1 2" key="1">
    <citation type="submission" date="2018-07" db="EMBL/GenBank/DDBJ databases">
        <title>Genome sequence of Erythrobacter strain YH-07, an antagonistic bacterium isolated from Yellow Sea.</title>
        <authorList>
            <person name="Tang T."/>
            <person name="Liu Q."/>
            <person name="Sun X."/>
        </authorList>
    </citation>
    <scope>NUCLEOTIDE SEQUENCE [LARGE SCALE GENOMIC DNA]</scope>
    <source>
        <strain evidence="1 2">YH-07</strain>
        <plasmid evidence="1 2">unnamed</plasmid>
    </source>
</reference>
<gene>
    <name evidence="1" type="ORF">DVR09_16625</name>
</gene>
<organism evidence="1 2">
    <name type="scientific">Erythrobacter aureus</name>
    <dbReference type="NCBI Taxonomy" id="2182384"/>
    <lineage>
        <taxon>Bacteria</taxon>
        <taxon>Pseudomonadati</taxon>
        <taxon>Pseudomonadota</taxon>
        <taxon>Alphaproteobacteria</taxon>
        <taxon>Sphingomonadales</taxon>
        <taxon>Erythrobacteraceae</taxon>
        <taxon>Erythrobacter/Porphyrobacter group</taxon>
        <taxon>Erythrobacter</taxon>
    </lineage>
</organism>
<sequence length="253" mass="27512">MVYKSTGAERLRGSAKRRVLRYGVLWLVDPAMLGASESETISALLRAGAVISRSNGDGRVYFRARKADAERLAKRAAGLLGQRGIVTRLETTYSPRRSSRQPNTIVSSIGAMSSSVAMMRVEGRLSRSPLQFIEFIPAGMTVLPYGTSFLVHVRPNEYPALRNYIEQEGNSVLLVGARSEVVAGDQASGAVRSCGGRALSRRFPTPVVTYAGRNLATLDVEGQQLRVAEGDTVLVVQRPQWGRGLEIAVMRFG</sequence>
<dbReference type="Proteomes" id="UP000254508">
    <property type="component" value="Plasmid unnamed"/>
</dbReference>
<protein>
    <submittedName>
        <fullName evidence="1">Uncharacterized protein</fullName>
    </submittedName>
</protein>
<accession>A0A345YJH5</accession>
<dbReference type="OrthoDB" id="9833488at2"/>
<keyword evidence="1" id="KW-0614">Plasmid</keyword>
<evidence type="ECO:0000313" key="1">
    <source>
        <dbReference type="EMBL" id="AXK44077.1"/>
    </source>
</evidence>
<evidence type="ECO:0000313" key="2">
    <source>
        <dbReference type="Proteomes" id="UP000254508"/>
    </source>
</evidence>
<dbReference type="KEGG" id="err:DVR09_16625"/>
<geneLocation type="plasmid" evidence="1 2">
    <name>unnamed</name>
</geneLocation>
<keyword evidence="2" id="KW-1185">Reference proteome</keyword>
<proteinExistence type="predicted"/>
<dbReference type="EMBL" id="CP031358">
    <property type="protein sequence ID" value="AXK44077.1"/>
    <property type="molecule type" value="Genomic_DNA"/>
</dbReference>